<reference evidence="4 5" key="1">
    <citation type="journal article" date="2013" name="Curr. Biol.">
        <title>The Genome of the Foraminiferan Reticulomyxa filosa.</title>
        <authorList>
            <person name="Glockner G."/>
            <person name="Hulsmann N."/>
            <person name="Schleicher M."/>
            <person name="Noegel A.A."/>
            <person name="Eichinger L."/>
            <person name="Gallinger C."/>
            <person name="Pawlowski J."/>
            <person name="Sierra R."/>
            <person name="Euteneuer U."/>
            <person name="Pillet L."/>
            <person name="Moustafa A."/>
            <person name="Platzer M."/>
            <person name="Groth M."/>
            <person name="Szafranski K."/>
            <person name="Schliwa M."/>
        </authorList>
    </citation>
    <scope>NUCLEOTIDE SEQUENCE [LARGE SCALE GENOMIC DNA]</scope>
</reference>
<evidence type="ECO:0000313" key="4">
    <source>
        <dbReference type="EMBL" id="ETO02316.1"/>
    </source>
</evidence>
<organism evidence="4 5">
    <name type="scientific">Reticulomyxa filosa</name>
    <dbReference type="NCBI Taxonomy" id="46433"/>
    <lineage>
        <taxon>Eukaryota</taxon>
        <taxon>Sar</taxon>
        <taxon>Rhizaria</taxon>
        <taxon>Retaria</taxon>
        <taxon>Foraminifera</taxon>
        <taxon>Monothalamids</taxon>
        <taxon>Reticulomyxidae</taxon>
        <taxon>Reticulomyxa</taxon>
    </lineage>
</organism>
<keyword evidence="5" id="KW-1185">Reference proteome</keyword>
<dbReference type="PROSITE" id="PS01186">
    <property type="entry name" value="EGF_2"/>
    <property type="match status" value="1"/>
</dbReference>
<evidence type="ECO:0000256" key="1">
    <source>
        <dbReference type="PROSITE-ProRule" id="PRU00076"/>
    </source>
</evidence>
<dbReference type="OrthoDB" id="382013at2759"/>
<keyword evidence="2" id="KW-0812">Transmembrane</keyword>
<dbReference type="AlphaFoldDB" id="X6LLT1"/>
<proteinExistence type="predicted"/>
<feature type="disulfide bond" evidence="1">
    <location>
        <begin position="36"/>
        <end position="46"/>
    </location>
</feature>
<keyword evidence="2" id="KW-1133">Transmembrane helix</keyword>
<comment type="caution">
    <text evidence="4">The sequence shown here is derived from an EMBL/GenBank/DDBJ whole genome shotgun (WGS) entry which is preliminary data.</text>
</comment>
<dbReference type="SUPFAM" id="SSF57196">
    <property type="entry name" value="EGF/Laminin"/>
    <property type="match status" value="1"/>
</dbReference>
<dbReference type="Proteomes" id="UP000023152">
    <property type="component" value="Unassembled WGS sequence"/>
</dbReference>
<dbReference type="PROSITE" id="PS00022">
    <property type="entry name" value="EGF_1"/>
    <property type="match status" value="1"/>
</dbReference>
<dbReference type="EMBL" id="ASPP01036103">
    <property type="protein sequence ID" value="ETO02316.1"/>
    <property type="molecule type" value="Genomic_DNA"/>
</dbReference>
<comment type="caution">
    <text evidence="1">Lacks conserved residue(s) required for the propagation of feature annotation.</text>
</comment>
<evidence type="ECO:0000259" key="3">
    <source>
        <dbReference type="PROSITE" id="PS50026"/>
    </source>
</evidence>
<evidence type="ECO:0000256" key="2">
    <source>
        <dbReference type="SAM" id="Phobius"/>
    </source>
</evidence>
<keyword evidence="2" id="KW-0472">Membrane</keyword>
<feature type="transmembrane region" description="Helical" evidence="2">
    <location>
        <begin position="106"/>
        <end position="131"/>
    </location>
</feature>
<gene>
    <name evidence="4" type="ORF">RFI_35120</name>
</gene>
<keyword evidence="1" id="KW-1015">Disulfide bond</keyword>
<keyword evidence="1" id="KW-0245">EGF-like domain</keyword>
<dbReference type="Gene3D" id="2.10.25.10">
    <property type="entry name" value="Laminin"/>
    <property type="match status" value="1"/>
</dbReference>
<protein>
    <recommendedName>
        <fullName evidence="3">EGF-like domain-containing protein</fullName>
    </recommendedName>
</protein>
<dbReference type="CDD" id="cd00054">
    <property type="entry name" value="EGF_CA"/>
    <property type="match status" value="1"/>
</dbReference>
<feature type="domain" description="EGF-like" evidence="3">
    <location>
        <begin position="32"/>
        <end position="64"/>
    </location>
</feature>
<dbReference type="SMART" id="SM00181">
    <property type="entry name" value="EGF"/>
    <property type="match status" value="1"/>
</dbReference>
<accession>X6LLT1</accession>
<feature type="disulfide bond" evidence="1">
    <location>
        <begin position="54"/>
        <end position="63"/>
    </location>
</feature>
<name>X6LLT1_RETFI</name>
<dbReference type="PROSITE" id="PS50026">
    <property type="entry name" value="EGF_3"/>
    <property type="match status" value="1"/>
</dbReference>
<sequence length="135" mass="14932">MYDLYFTNNKTLALATKDTHDQFVNKSKEIANNFDCSPSCQNNATCLDNNICQCVAGFAGDRCENDITVPTYNQTYLNLVLTSPTISPTYSPSPSHSKKSFSSTPYFIVVIVVVVVVVVVALVLISVVFFARFKQ</sequence>
<evidence type="ECO:0000313" key="5">
    <source>
        <dbReference type="Proteomes" id="UP000023152"/>
    </source>
</evidence>
<dbReference type="InterPro" id="IPR000742">
    <property type="entry name" value="EGF"/>
</dbReference>